<organism evidence="4">
    <name type="scientific">Triatoma infestans</name>
    <name type="common">Assassin bug</name>
    <dbReference type="NCBI Taxonomy" id="30076"/>
    <lineage>
        <taxon>Eukaryota</taxon>
        <taxon>Metazoa</taxon>
        <taxon>Ecdysozoa</taxon>
        <taxon>Arthropoda</taxon>
        <taxon>Hexapoda</taxon>
        <taxon>Insecta</taxon>
        <taxon>Pterygota</taxon>
        <taxon>Neoptera</taxon>
        <taxon>Paraneoptera</taxon>
        <taxon>Hemiptera</taxon>
        <taxon>Heteroptera</taxon>
        <taxon>Panheteroptera</taxon>
        <taxon>Cimicomorpha</taxon>
        <taxon>Reduviidae</taxon>
        <taxon>Triatominae</taxon>
        <taxon>Triatoma</taxon>
    </lineage>
</organism>
<evidence type="ECO:0000313" key="4">
    <source>
        <dbReference type="EMBL" id="JAS01971.1"/>
    </source>
</evidence>
<dbReference type="Pfam" id="PF00400">
    <property type="entry name" value="WD40"/>
    <property type="match status" value="3"/>
</dbReference>
<keyword evidence="1 3" id="KW-0853">WD repeat</keyword>
<dbReference type="InterPro" id="IPR036322">
    <property type="entry name" value="WD40_repeat_dom_sf"/>
</dbReference>
<dbReference type="PRINTS" id="PR00320">
    <property type="entry name" value="GPROTEINBRPT"/>
</dbReference>
<dbReference type="SUPFAM" id="SSF50978">
    <property type="entry name" value="WD40 repeat-like"/>
    <property type="match status" value="1"/>
</dbReference>
<feature type="repeat" description="WD" evidence="3">
    <location>
        <begin position="97"/>
        <end position="138"/>
    </location>
</feature>
<name>A0A161MCT6_TRIIF</name>
<dbReference type="InterPro" id="IPR019775">
    <property type="entry name" value="WD40_repeat_CS"/>
</dbReference>
<dbReference type="AlphaFoldDB" id="A0A161MCT6"/>
<dbReference type="SMART" id="SM00320">
    <property type="entry name" value="WD40"/>
    <property type="match status" value="3"/>
</dbReference>
<dbReference type="PANTHER" id="PTHR19879">
    <property type="entry name" value="TRANSCRIPTION INITIATION FACTOR TFIID"/>
    <property type="match status" value="1"/>
</dbReference>
<dbReference type="PROSITE" id="PS50082">
    <property type="entry name" value="WD_REPEATS_2"/>
    <property type="match status" value="3"/>
</dbReference>
<dbReference type="Gene3D" id="2.130.10.10">
    <property type="entry name" value="YVTN repeat-like/Quinoprotein amine dehydrogenase"/>
    <property type="match status" value="2"/>
</dbReference>
<feature type="repeat" description="WD" evidence="3">
    <location>
        <begin position="55"/>
        <end position="96"/>
    </location>
</feature>
<evidence type="ECO:0000256" key="2">
    <source>
        <dbReference type="ARBA" id="ARBA00022737"/>
    </source>
</evidence>
<dbReference type="InterPro" id="IPR015943">
    <property type="entry name" value="WD40/YVTN_repeat-like_dom_sf"/>
</dbReference>
<dbReference type="EMBL" id="GEMB01001177">
    <property type="protein sequence ID" value="JAS01971.1"/>
    <property type="molecule type" value="Transcribed_RNA"/>
</dbReference>
<dbReference type="InterPro" id="IPR001680">
    <property type="entry name" value="WD40_rpt"/>
</dbReference>
<dbReference type="PANTHER" id="PTHR19879:SF9">
    <property type="entry name" value="TRANSCRIPTION INITIATION FACTOR TFIID SUBUNIT 5"/>
    <property type="match status" value="1"/>
</dbReference>
<feature type="repeat" description="WD" evidence="3">
    <location>
        <begin position="12"/>
        <end position="53"/>
    </location>
</feature>
<accession>A0A161MCT6</accession>
<dbReference type="PROSITE" id="PS50294">
    <property type="entry name" value="WD_REPEATS_REGION"/>
    <property type="match status" value="3"/>
</dbReference>
<dbReference type="InterPro" id="IPR020472">
    <property type="entry name" value="WD40_PAC1"/>
</dbReference>
<sequence>MYDLNTSRCRSTIYHGEDVLDMAFDNTGKRLVTCGSDGICKVWNVDSNISPTATLLGHEAEISQACFSPGGGMVLTGSNDCTARLWNPETGDCWQVLNGHIDEIFSCGFTYDGNTIVTASKDNTCHLWKTQRRPEEEKVESVNNKKNVSASLCCECKGTMSV</sequence>
<reference evidence="4" key="2">
    <citation type="journal article" date="2017" name="J. Med. Entomol.">
        <title>Transcriptome Analysis of the Triatoma infestans (Hemiptera: Reduviidae) Integument.</title>
        <authorList>
            <person name="Calderon-Fernandez G.M."/>
            <person name="Moriconi D.E."/>
            <person name="Dulbecco A.B."/>
            <person name="Juarez M.P."/>
        </authorList>
    </citation>
    <scope>NUCLEOTIDE SEQUENCE</scope>
    <source>
        <strain evidence="4">Int1</strain>
        <tissue evidence="4">Integument</tissue>
    </source>
</reference>
<dbReference type="PROSITE" id="PS00678">
    <property type="entry name" value="WD_REPEATS_1"/>
    <property type="match status" value="1"/>
</dbReference>
<protein>
    <submittedName>
        <fullName evidence="4">Dynein assembly factor with wdr repeat domains 1</fullName>
    </submittedName>
</protein>
<proteinExistence type="predicted"/>
<reference evidence="4" key="1">
    <citation type="submission" date="2016-04" db="EMBL/GenBank/DDBJ databases">
        <authorList>
            <person name="Calderon-Fernandez G.M.Sr."/>
        </authorList>
    </citation>
    <scope>NUCLEOTIDE SEQUENCE</scope>
    <source>
        <strain evidence="4">Int1</strain>
        <tissue evidence="4">Integument</tissue>
    </source>
</reference>
<evidence type="ECO:0000256" key="3">
    <source>
        <dbReference type="PROSITE-ProRule" id="PRU00221"/>
    </source>
</evidence>
<evidence type="ECO:0000256" key="1">
    <source>
        <dbReference type="ARBA" id="ARBA00022574"/>
    </source>
</evidence>
<keyword evidence="2" id="KW-0677">Repeat</keyword>